<evidence type="ECO:0000313" key="2">
    <source>
        <dbReference type="EMBL" id="VEL33851.1"/>
    </source>
</evidence>
<feature type="compositionally biased region" description="Low complexity" evidence="1">
    <location>
        <begin position="35"/>
        <end position="52"/>
    </location>
</feature>
<keyword evidence="3" id="KW-1185">Reference proteome</keyword>
<dbReference type="EMBL" id="CAAALY010246547">
    <property type="protein sequence ID" value="VEL33851.1"/>
    <property type="molecule type" value="Genomic_DNA"/>
</dbReference>
<accession>A0A448XCT5</accession>
<feature type="compositionally biased region" description="Basic and acidic residues" evidence="1">
    <location>
        <begin position="133"/>
        <end position="143"/>
    </location>
</feature>
<dbReference type="OrthoDB" id="6252983at2759"/>
<evidence type="ECO:0000313" key="3">
    <source>
        <dbReference type="Proteomes" id="UP000784294"/>
    </source>
</evidence>
<evidence type="ECO:0000256" key="1">
    <source>
        <dbReference type="SAM" id="MobiDB-lite"/>
    </source>
</evidence>
<sequence length="310" mass="33916">MSQEQSKSVSGVLSDAGLSKALSILNKYTNQNKASVQDSSQYSSVQQSDQRSPGLADETTSDALDTTYIPQVTETESRVTTGIQGSTTTGTTSSDPMTKRSENLKPRPNRNSTDVIESVEVSTTPTQETTPSEGERNSPRLEITETATTSGTDQSKKKKGSLQDTRLPLKKKDVRSEQFEVPQSSELKSETEQGRSSSKHGGETDGTVTSLAVPSRRKENPRYGKSSSPKRPPIINPPPWLKPVIASNREETDSRSVKMHIRPMSAGPDPSRDLDNASPITKEICSRYEEHYCFFVYFPPSEVRVGGLIA</sequence>
<name>A0A448XCT5_9PLAT</name>
<dbReference type="AlphaFoldDB" id="A0A448XCT5"/>
<feature type="compositionally biased region" description="Low complexity" evidence="1">
    <location>
        <begin position="80"/>
        <end position="94"/>
    </location>
</feature>
<feature type="compositionally biased region" description="Polar residues" evidence="1">
    <location>
        <begin position="61"/>
        <end position="74"/>
    </location>
</feature>
<organism evidence="2 3">
    <name type="scientific">Protopolystoma xenopodis</name>
    <dbReference type="NCBI Taxonomy" id="117903"/>
    <lineage>
        <taxon>Eukaryota</taxon>
        <taxon>Metazoa</taxon>
        <taxon>Spiralia</taxon>
        <taxon>Lophotrochozoa</taxon>
        <taxon>Platyhelminthes</taxon>
        <taxon>Monogenea</taxon>
        <taxon>Polyopisthocotylea</taxon>
        <taxon>Polystomatidea</taxon>
        <taxon>Polystomatidae</taxon>
        <taxon>Protopolystoma</taxon>
    </lineage>
</organism>
<comment type="caution">
    <text evidence="2">The sequence shown here is derived from an EMBL/GenBank/DDBJ whole genome shotgun (WGS) entry which is preliminary data.</text>
</comment>
<reference evidence="2" key="1">
    <citation type="submission" date="2018-11" db="EMBL/GenBank/DDBJ databases">
        <authorList>
            <consortium name="Pathogen Informatics"/>
        </authorList>
    </citation>
    <scope>NUCLEOTIDE SEQUENCE</scope>
</reference>
<feature type="compositionally biased region" description="Low complexity" evidence="1">
    <location>
        <begin position="118"/>
        <end position="132"/>
    </location>
</feature>
<protein>
    <submittedName>
        <fullName evidence="2">Uncharacterized protein</fullName>
    </submittedName>
</protein>
<gene>
    <name evidence="2" type="ORF">PXEA_LOCUS27291</name>
</gene>
<feature type="region of interest" description="Disordered" evidence="1">
    <location>
        <begin position="32"/>
        <end position="256"/>
    </location>
</feature>
<dbReference type="Proteomes" id="UP000784294">
    <property type="component" value="Unassembled WGS sequence"/>
</dbReference>
<proteinExistence type="predicted"/>
<feature type="compositionally biased region" description="Pro residues" evidence="1">
    <location>
        <begin position="230"/>
        <end position="241"/>
    </location>
</feature>